<sequence>MQFLVIGDQSLFDELRKKLGNDHHFTHVEGIELLEYNNQFDCVFDFTAEESIDNISELLEGVDAGLYFINAVKSSLHEISFLLGELPSSVIGFNGLPGFLDRDIWEVTTLENELPAGIADLPIRFVRVDDRVGMVTPRVICMIINEAYYTVQEGTASREDIDLGMKLGTGYPYGPFEWAERIGIQHVYELLEAMYEDTRDERYKICPLLKKEYLKNEN</sequence>
<dbReference type="AlphaFoldDB" id="A0A9X1HLK5"/>
<dbReference type="InterPro" id="IPR013328">
    <property type="entry name" value="6PGD_dom2"/>
</dbReference>
<organism evidence="2 3">
    <name type="scientific">Fulvivirga sedimenti</name>
    <dbReference type="NCBI Taxonomy" id="2879465"/>
    <lineage>
        <taxon>Bacteria</taxon>
        <taxon>Pseudomonadati</taxon>
        <taxon>Bacteroidota</taxon>
        <taxon>Cytophagia</taxon>
        <taxon>Cytophagales</taxon>
        <taxon>Fulvivirgaceae</taxon>
        <taxon>Fulvivirga</taxon>
    </lineage>
</organism>
<gene>
    <name evidence="2" type="ORF">LDX50_05935</name>
</gene>
<dbReference type="Proteomes" id="UP001139409">
    <property type="component" value="Unassembled WGS sequence"/>
</dbReference>
<dbReference type="Gene3D" id="1.10.1040.10">
    <property type="entry name" value="N-(1-d-carboxylethyl)-l-norvaline Dehydrogenase, domain 2"/>
    <property type="match status" value="1"/>
</dbReference>
<evidence type="ECO:0000259" key="1">
    <source>
        <dbReference type="Pfam" id="PF00725"/>
    </source>
</evidence>
<dbReference type="GO" id="GO:0016616">
    <property type="term" value="F:oxidoreductase activity, acting on the CH-OH group of donors, NAD or NADP as acceptor"/>
    <property type="evidence" value="ECO:0007669"/>
    <property type="project" value="InterPro"/>
</dbReference>
<accession>A0A9X1HLK5</accession>
<name>A0A9X1HLK5_9BACT</name>
<evidence type="ECO:0000313" key="2">
    <source>
        <dbReference type="EMBL" id="MCA6074398.1"/>
    </source>
</evidence>
<proteinExistence type="predicted"/>
<keyword evidence="3" id="KW-1185">Reference proteome</keyword>
<dbReference type="RefSeq" id="WP_225697492.1">
    <property type="nucleotide sequence ID" value="NZ_JAIXNE010000001.1"/>
</dbReference>
<protein>
    <submittedName>
        <fullName evidence="2">3-hydroxyacyl-CoA dehydrogenase</fullName>
    </submittedName>
</protein>
<dbReference type="PANTHER" id="PTHR48075:SF5">
    <property type="entry name" value="3-HYDROXYBUTYRYL-COA DEHYDROGENASE"/>
    <property type="match status" value="1"/>
</dbReference>
<dbReference type="InterPro" id="IPR008927">
    <property type="entry name" value="6-PGluconate_DH-like_C_sf"/>
</dbReference>
<dbReference type="InterPro" id="IPR006108">
    <property type="entry name" value="3HC_DH_C"/>
</dbReference>
<comment type="caution">
    <text evidence="2">The sequence shown here is derived from an EMBL/GenBank/DDBJ whole genome shotgun (WGS) entry which is preliminary data.</text>
</comment>
<dbReference type="GO" id="GO:0006631">
    <property type="term" value="P:fatty acid metabolic process"/>
    <property type="evidence" value="ECO:0007669"/>
    <property type="project" value="InterPro"/>
</dbReference>
<dbReference type="PANTHER" id="PTHR48075">
    <property type="entry name" value="3-HYDROXYACYL-COA DEHYDROGENASE FAMILY PROTEIN"/>
    <property type="match status" value="1"/>
</dbReference>
<dbReference type="EMBL" id="JAIXNE010000001">
    <property type="protein sequence ID" value="MCA6074398.1"/>
    <property type="molecule type" value="Genomic_DNA"/>
</dbReference>
<reference evidence="2" key="1">
    <citation type="submission" date="2021-09" db="EMBL/GenBank/DDBJ databases">
        <title>Fulvivirga sp. isolated from coastal sediment.</title>
        <authorList>
            <person name="Yu H."/>
        </authorList>
    </citation>
    <scope>NUCLEOTIDE SEQUENCE</scope>
    <source>
        <strain evidence="2">1062</strain>
    </source>
</reference>
<feature type="domain" description="3-hydroxyacyl-CoA dehydrogenase C-terminal" evidence="1">
    <location>
        <begin position="133"/>
        <end position="213"/>
    </location>
</feature>
<evidence type="ECO:0000313" key="3">
    <source>
        <dbReference type="Proteomes" id="UP001139409"/>
    </source>
</evidence>
<dbReference type="SUPFAM" id="SSF48179">
    <property type="entry name" value="6-phosphogluconate dehydrogenase C-terminal domain-like"/>
    <property type="match status" value="1"/>
</dbReference>
<dbReference type="Pfam" id="PF00725">
    <property type="entry name" value="3HCDH"/>
    <property type="match status" value="1"/>
</dbReference>